<dbReference type="AlphaFoldDB" id="A0A6A4VF69"/>
<dbReference type="OrthoDB" id="8251490at2759"/>
<name>A0A6A4VF69_AMPAM</name>
<dbReference type="Pfam" id="PF07841">
    <property type="entry name" value="DM4_12"/>
    <property type="match status" value="1"/>
</dbReference>
<accession>A0A6A4VF69</accession>
<protein>
    <submittedName>
        <fullName evidence="1">Uncharacterized protein</fullName>
    </submittedName>
</protein>
<dbReference type="InterPro" id="IPR006631">
    <property type="entry name" value="DM4_12"/>
</dbReference>
<evidence type="ECO:0000313" key="1">
    <source>
        <dbReference type="EMBL" id="KAF0295067.1"/>
    </source>
</evidence>
<keyword evidence="2" id="KW-1185">Reference proteome</keyword>
<reference evidence="1 2" key="1">
    <citation type="submission" date="2019-07" db="EMBL/GenBank/DDBJ databases">
        <title>Draft genome assembly of a fouling barnacle, Amphibalanus amphitrite (Darwin, 1854): The first reference genome for Thecostraca.</title>
        <authorList>
            <person name="Kim W."/>
        </authorList>
    </citation>
    <scope>NUCLEOTIDE SEQUENCE [LARGE SCALE GENOMIC DNA]</scope>
    <source>
        <strain evidence="1">SNU_AA5</strain>
        <tissue evidence="1">Soma without cirri and trophi</tissue>
    </source>
</reference>
<dbReference type="EMBL" id="VIIS01001639">
    <property type="protein sequence ID" value="KAF0295067.1"/>
    <property type="molecule type" value="Genomic_DNA"/>
</dbReference>
<organism evidence="1 2">
    <name type="scientific">Amphibalanus amphitrite</name>
    <name type="common">Striped barnacle</name>
    <name type="synonym">Balanus amphitrite</name>
    <dbReference type="NCBI Taxonomy" id="1232801"/>
    <lineage>
        <taxon>Eukaryota</taxon>
        <taxon>Metazoa</taxon>
        <taxon>Ecdysozoa</taxon>
        <taxon>Arthropoda</taxon>
        <taxon>Crustacea</taxon>
        <taxon>Multicrustacea</taxon>
        <taxon>Cirripedia</taxon>
        <taxon>Thoracica</taxon>
        <taxon>Thoracicalcarea</taxon>
        <taxon>Balanomorpha</taxon>
        <taxon>Balanoidea</taxon>
        <taxon>Balanidae</taxon>
        <taxon>Amphibalaninae</taxon>
        <taxon>Amphibalanus</taxon>
    </lineage>
</organism>
<proteinExistence type="predicted"/>
<dbReference type="Proteomes" id="UP000440578">
    <property type="component" value="Unassembled WGS sequence"/>
</dbReference>
<evidence type="ECO:0000313" key="2">
    <source>
        <dbReference type="Proteomes" id="UP000440578"/>
    </source>
</evidence>
<sequence length="136" mass="15686">MQFHRLCTILLVVKSGSDPYSAIWDNLSVLDWIAMMEEVYRKFDANKMECQQRVVCELHQNENTWGSTARKMNDAFGYLQYLELLNLPADLRVVLDQYLEAANRGRSSQKSCEELYANCEFSVKALISKYNGSNSI</sequence>
<gene>
    <name evidence="1" type="ORF">FJT64_007361</name>
</gene>
<comment type="caution">
    <text evidence="1">The sequence shown here is derived from an EMBL/GenBank/DDBJ whole genome shotgun (WGS) entry which is preliminary data.</text>
</comment>